<sequence length="193" mass="21712">MHRKFSPGSIYVTSKQALRTLSSQTGNSMDTLQIKKIGPDSYQYEGPAWEKLLCEEKTAVVTSGFVLDLTRRHIARIIHVTENAVMGHFHRHMPAYKGVKRGRPPKPPRPPRPQTAFRGFRAREVVRSRTTGGKAKKQSKKFDYVSIVPMPPKSLSQLLMSNVSDYPSSFPTPKECGLTREELAAFAKAAYHD</sequence>
<gene>
    <name evidence="1" type="ORF">UY83_C0004G0031</name>
</gene>
<organism evidence="1 2">
    <name type="scientific">Candidatus Adlerbacteria bacterium GW2011_GWA1_54_10</name>
    <dbReference type="NCBI Taxonomy" id="1618605"/>
    <lineage>
        <taxon>Bacteria</taxon>
        <taxon>Candidatus Adleribacteriota</taxon>
    </lineage>
</organism>
<accession>A0A0G2A4C2</accession>
<name>A0A0G2A4C2_9BACT</name>
<reference evidence="1 2" key="1">
    <citation type="journal article" date="2015" name="Nature">
        <title>rRNA introns, odd ribosomes, and small enigmatic genomes across a large radiation of phyla.</title>
        <authorList>
            <person name="Brown C.T."/>
            <person name="Hug L.A."/>
            <person name="Thomas B.C."/>
            <person name="Sharon I."/>
            <person name="Castelle C.J."/>
            <person name="Singh A."/>
            <person name="Wilkins M.J."/>
            <person name="Williams K.H."/>
            <person name="Banfield J.F."/>
        </authorList>
    </citation>
    <scope>NUCLEOTIDE SEQUENCE [LARGE SCALE GENOMIC DNA]</scope>
</reference>
<dbReference type="AlphaFoldDB" id="A0A0G2A4C2"/>
<comment type="caution">
    <text evidence="1">The sequence shown here is derived from an EMBL/GenBank/DDBJ whole genome shotgun (WGS) entry which is preliminary data.</text>
</comment>
<evidence type="ECO:0000313" key="2">
    <source>
        <dbReference type="Proteomes" id="UP000034740"/>
    </source>
</evidence>
<dbReference type="EMBL" id="LCRO01000004">
    <property type="protein sequence ID" value="KKW35707.1"/>
    <property type="molecule type" value="Genomic_DNA"/>
</dbReference>
<evidence type="ECO:0000313" key="1">
    <source>
        <dbReference type="EMBL" id="KKW35707.1"/>
    </source>
</evidence>
<protein>
    <submittedName>
        <fullName evidence="1">Uncharacterized protein</fullName>
    </submittedName>
</protein>
<proteinExistence type="predicted"/>
<dbReference type="Proteomes" id="UP000034740">
    <property type="component" value="Unassembled WGS sequence"/>
</dbReference>